<dbReference type="AlphaFoldDB" id="A0A1I2QQ69"/>
<evidence type="ECO:0000313" key="3">
    <source>
        <dbReference type="EMBL" id="SFG30745.1"/>
    </source>
</evidence>
<reference evidence="2 5" key="2">
    <citation type="submission" date="2020-07" db="EMBL/GenBank/DDBJ databases">
        <title>Sequencing the genomes of 1000 actinobacteria strains.</title>
        <authorList>
            <person name="Klenk H.-P."/>
        </authorList>
    </citation>
    <scope>NUCLEOTIDE SEQUENCE [LARGE SCALE GENOMIC DNA]</scope>
    <source>
        <strain evidence="2 5">DSM 45117</strain>
    </source>
</reference>
<gene>
    <name evidence="2" type="ORF">FHR37_001387</name>
    <name evidence="3" type="ORF">SAMN05421678_10557</name>
</gene>
<name>A0A1I2QQ69_9ACTN</name>
<dbReference type="Gene3D" id="2.40.380.10">
    <property type="entry name" value="FomD-like"/>
    <property type="match status" value="1"/>
</dbReference>
<evidence type="ECO:0000313" key="2">
    <source>
        <dbReference type="EMBL" id="NYH82536.1"/>
    </source>
</evidence>
<dbReference type="Proteomes" id="UP000199052">
    <property type="component" value="Unassembled WGS sequence"/>
</dbReference>
<dbReference type="SUPFAM" id="SSF159234">
    <property type="entry name" value="FomD-like"/>
    <property type="match status" value="1"/>
</dbReference>
<dbReference type="OrthoDB" id="3815685at2"/>
<protein>
    <recommendedName>
        <fullName evidence="1">DUF402 domain-containing protein</fullName>
    </recommendedName>
</protein>
<organism evidence="3 4">
    <name type="scientific">Actinopolymorpha cephalotaxi</name>
    <dbReference type="NCBI Taxonomy" id="504797"/>
    <lineage>
        <taxon>Bacteria</taxon>
        <taxon>Bacillati</taxon>
        <taxon>Actinomycetota</taxon>
        <taxon>Actinomycetes</taxon>
        <taxon>Propionibacteriales</taxon>
        <taxon>Actinopolymorphaceae</taxon>
        <taxon>Actinopolymorpha</taxon>
    </lineage>
</organism>
<dbReference type="Proteomes" id="UP000533017">
    <property type="component" value="Unassembled WGS sequence"/>
</dbReference>
<dbReference type="InterPro" id="IPR007295">
    <property type="entry name" value="DUF402"/>
</dbReference>
<evidence type="ECO:0000313" key="4">
    <source>
        <dbReference type="Proteomes" id="UP000199052"/>
    </source>
</evidence>
<dbReference type="EMBL" id="JACBZA010000001">
    <property type="protein sequence ID" value="NYH82536.1"/>
    <property type="molecule type" value="Genomic_DNA"/>
</dbReference>
<dbReference type="Pfam" id="PF04167">
    <property type="entry name" value="DUF402"/>
    <property type="match status" value="1"/>
</dbReference>
<dbReference type="STRING" id="504797.SAMN05421678_10557"/>
<dbReference type="InterPro" id="IPR035930">
    <property type="entry name" value="FomD-like_sf"/>
</dbReference>
<accession>A0A1I2QQ69</accession>
<evidence type="ECO:0000313" key="5">
    <source>
        <dbReference type="Proteomes" id="UP000533017"/>
    </source>
</evidence>
<feature type="domain" description="DUF402" evidence="1">
    <location>
        <begin position="78"/>
        <end position="189"/>
    </location>
</feature>
<dbReference type="RefSeq" id="WP_139238905.1">
    <property type="nucleotide sequence ID" value="NZ_FOOI01000005.1"/>
</dbReference>
<sequence length="227" mass="26060">MRCTDRAFATGSTVVRRDVLRGKVWTATPFRVVSDTRDLLAVAIWPGVSRLAPTHQPALSSSRREEIVRDVALPNLVNGKWELTALTWQTHTKLTLVEPGTYFGVDLFFGAAGELVISYVNFQRPFRRTPIGVDTFDLLLDLVIEPDGTCLWKDELEDDQGRRLDIVTEDEHRHVQEAREQALALLDQRSWPFDERWHSWRRETRWELPTLPVNATAVPTEWSELGD</sequence>
<proteinExistence type="predicted"/>
<evidence type="ECO:0000259" key="1">
    <source>
        <dbReference type="Pfam" id="PF04167"/>
    </source>
</evidence>
<dbReference type="EMBL" id="FOOI01000005">
    <property type="protein sequence ID" value="SFG30745.1"/>
    <property type="molecule type" value="Genomic_DNA"/>
</dbReference>
<keyword evidence="5" id="KW-1185">Reference proteome</keyword>
<reference evidence="3 4" key="1">
    <citation type="submission" date="2016-10" db="EMBL/GenBank/DDBJ databases">
        <authorList>
            <person name="de Groot N.N."/>
        </authorList>
    </citation>
    <scope>NUCLEOTIDE SEQUENCE [LARGE SCALE GENOMIC DNA]</scope>
    <source>
        <strain evidence="3 4">CPCC 202808</strain>
    </source>
</reference>